<dbReference type="EC" id="3.1.-.-" evidence="5"/>
<organism evidence="7 8">
    <name type="scientific">Campylobacter hominis (strain ATCC BAA-381 / DSM 21671 / CCUG 45161 / LMG 19568 / NCTC 13146 / CH001A)</name>
    <dbReference type="NCBI Taxonomy" id="360107"/>
    <lineage>
        <taxon>Bacteria</taxon>
        <taxon>Pseudomonadati</taxon>
        <taxon>Campylobacterota</taxon>
        <taxon>Epsilonproteobacteria</taxon>
        <taxon>Campylobacterales</taxon>
        <taxon>Campylobacteraceae</taxon>
        <taxon>Campylobacter</taxon>
    </lineage>
</organism>
<dbReference type="HAMAP" id="MF_00651">
    <property type="entry name" value="Nuclease_YqgF"/>
    <property type="match status" value="1"/>
</dbReference>
<evidence type="ECO:0000259" key="6">
    <source>
        <dbReference type="SMART" id="SM00732"/>
    </source>
</evidence>
<dbReference type="GO" id="GO:0005829">
    <property type="term" value="C:cytosol"/>
    <property type="evidence" value="ECO:0007669"/>
    <property type="project" value="TreeGrafter"/>
</dbReference>
<reference evidence="8" key="1">
    <citation type="submission" date="2007-07" db="EMBL/GenBank/DDBJ databases">
        <title>Complete genome sequence of Campylobacter hominis ATCC BAA-381, a commensal isolated from the human gastrointestinal tract.</title>
        <authorList>
            <person name="Fouts D.E."/>
            <person name="Mongodin E.F."/>
            <person name="Puiu D."/>
            <person name="Sebastian Y."/>
            <person name="Miller W.G."/>
            <person name="Mandrell R.E."/>
            <person name="Nelson K.E."/>
        </authorList>
    </citation>
    <scope>NUCLEOTIDE SEQUENCE [LARGE SCALE GENOMIC DNA]</scope>
    <source>
        <strain evidence="8">ATCC BAA-381 / LMG 19568 / NCTC 13146 / CH001A</strain>
    </source>
</reference>
<dbReference type="Pfam" id="PF03652">
    <property type="entry name" value="RuvX"/>
    <property type="match status" value="1"/>
</dbReference>
<dbReference type="PANTHER" id="PTHR33317:SF4">
    <property type="entry name" value="POLYNUCLEOTIDYL TRANSFERASE, RIBONUCLEASE H-LIKE SUPERFAMILY PROTEIN"/>
    <property type="match status" value="1"/>
</dbReference>
<evidence type="ECO:0000256" key="3">
    <source>
        <dbReference type="ARBA" id="ARBA00022722"/>
    </source>
</evidence>
<feature type="domain" description="YqgF/RNase H-like" evidence="6">
    <location>
        <begin position="2"/>
        <end position="97"/>
    </location>
</feature>
<protein>
    <recommendedName>
        <fullName evidence="5">Putative pre-16S rRNA nuclease</fullName>
        <ecNumber evidence="5">3.1.-.-</ecNumber>
    </recommendedName>
</protein>
<dbReference type="AlphaFoldDB" id="A7I0D7"/>
<comment type="subcellular location">
    <subcellularLocation>
        <location evidence="5">Cytoplasm</location>
    </subcellularLocation>
</comment>
<dbReference type="InterPro" id="IPR005227">
    <property type="entry name" value="YqgF"/>
</dbReference>
<comment type="similarity">
    <text evidence="5">Belongs to the YqgF HJR family.</text>
</comment>
<comment type="function">
    <text evidence="5">Could be a nuclease involved in processing of the 5'-end of pre-16S rRNA.</text>
</comment>
<dbReference type="CDD" id="cd16964">
    <property type="entry name" value="YqgF"/>
    <property type="match status" value="1"/>
</dbReference>
<sequence>MEISAGLDVGLKRIGVALAFDKIVMPQNAVIRKNRNQAAREISEILQQNGVKKLVVGIPLGGSSEDEMKRRITHFCSLLNFKGEIIFMDESYSSVEADEMRQFSGKKKDGKLDSLAAMVILKRYLGA</sequence>
<dbReference type="NCBIfam" id="TIGR00250">
    <property type="entry name" value="RNAse_H_YqgF"/>
    <property type="match status" value="1"/>
</dbReference>
<dbReference type="InterPro" id="IPR012337">
    <property type="entry name" value="RNaseH-like_sf"/>
</dbReference>
<evidence type="ECO:0000313" key="8">
    <source>
        <dbReference type="Proteomes" id="UP000002407"/>
    </source>
</evidence>
<dbReference type="PANTHER" id="PTHR33317">
    <property type="entry name" value="POLYNUCLEOTIDYL TRANSFERASE, RIBONUCLEASE H-LIKE SUPERFAMILY PROTEIN"/>
    <property type="match status" value="1"/>
</dbReference>
<dbReference type="GO" id="GO:0000967">
    <property type="term" value="P:rRNA 5'-end processing"/>
    <property type="evidence" value="ECO:0007669"/>
    <property type="project" value="UniProtKB-UniRule"/>
</dbReference>
<dbReference type="GO" id="GO:0004518">
    <property type="term" value="F:nuclease activity"/>
    <property type="evidence" value="ECO:0007669"/>
    <property type="project" value="UniProtKB-KW"/>
</dbReference>
<dbReference type="InterPro" id="IPR006641">
    <property type="entry name" value="YqgF/RNaseH-like_dom"/>
</dbReference>
<evidence type="ECO:0000256" key="5">
    <source>
        <dbReference type="HAMAP-Rule" id="MF_00651"/>
    </source>
</evidence>
<evidence type="ECO:0000256" key="2">
    <source>
        <dbReference type="ARBA" id="ARBA00022517"/>
    </source>
</evidence>
<keyword evidence="2 5" id="KW-0690">Ribosome biogenesis</keyword>
<dbReference type="NCBIfam" id="NF001026">
    <property type="entry name" value="PRK00109.2-2"/>
    <property type="match status" value="1"/>
</dbReference>
<dbReference type="STRING" id="360107.CHAB381_0377"/>
<dbReference type="Proteomes" id="UP000002407">
    <property type="component" value="Chromosome"/>
</dbReference>
<evidence type="ECO:0000256" key="4">
    <source>
        <dbReference type="ARBA" id="ARBA00022801"/>
    </source>
</evidence>
<keyword evidence="3 5" id="KW-0540">Nuclease</keyword>
<evidence type="ECO:0000256" key="1">
    <source>
        <dbReference type="ARBA" id="ARBA00022490"/>
    </source>
</evidence>
<dbReference type="HOGENOM" id="CLU_098240_2_2_7"/>
<keyword evidence="8" id="KW-1185">Reference proteome</keyword>
<evidence type="ECO:0000313" key="7">
    <source>
        <dbReference type="EMBL" id="ABS52288.1"/>
    </source>
</evidence>
<dbReference type="EMBL" id="CP000776">
    <property type="protein sequence ID" value="ABS52288.1"/>
    <property type="molecule type" value="Genomic_DNA"/>
</dbReference>
<keyword evidence="4 5" id="KW-0378">Hydrolase</keyword>
<proteinExistence type="inferred from homology"/>
<gene>
    <name evidence="7" type="ordered locus">CHAB381_0377</name>
</gene>
<name>A7I0D7_CAMHC</name>
<dbReference type="Gene3D" id="3.30.420.140">
    <property type="entry name" value="YqgF/RNase H-like domain"/>
    <property type="match status" value="1"/>
</dbReference>
<keyword evidence="1 5" id="KW-0963">Cytoplasm</keyword>
<dbReference type="KEGG" id="cha:CHAB381_0377"/>
<dbReference type="GO" id="GO:0016788">
    <property type="term" value="F:hydrolase activity, acting on ester bonds"/>
    <property type="evidence" value="ECO:0007669"/>
    <property type="project" value="UniProtKB-UniRule"/>
</dbReference>
<dbReference type="SMART" id="SM00732">
    <property type="entry name" value="YqgFc"/>
    <property type="match status" value="1"/>
</dbReference>
<dbReference type="InterPro" id="IPR037027">
    <property type="entry name" value="YqgF/RNaseH-like_dom_sf"/>
</dbReference>
<dbReference type="OrthoDB" id="9796140at2"/>
<accession>A7I0D7</accession>
<dbReference type="RefSeq" id="WP_012108260.1">
    <property type="nucleotide sequence ID" value="NC_009714.1"/>
</dbReference>
<dbReference type="eggNOG" id="COG0816">
    <property type="taxonomic scope" value="Bacteria"/>
</dbReference>
<dbReference type="SUPFAM" id="SSF53098">
    <property type="entry name" value="Ribonuclease H-like"/>
    <property type="match status" value="1"/>
</dbReference>